<keyword evidence="3" id="KW-1185">Reference proteome</keyword>
<name>A0A804KZ98_MUSAM</name>
<accession>A0A804KZ98</accession>
<evidence type="ECO:0000313" key="3">
    <source>
        <dbReference type="Proteomes" id="UP000012960"/>
    </source>
</evidence>
<feature type="region of interest" description="Disordered" evidence="1">
    <location>
        <begin position="1"/>
        <end position="25"/>
    </location>
</feature>
<organism evidence="2 3">
    <name type="scientific">Musa acuminata subsp. malaccensis</name>
    <name type="common">Wild banana</name>
    <name type="synonym">Musa malaccensis</name>
    <dbReference type="NCBI Taxonomy" id="214687"/>
    <lineage>
        <taxon>Eukaryota</taxon>
        <taxon>Viridiplantae</taxon>
        <taxon>Streptophyta</taxon>
        <taxon>Embryophyta</taxon>
        <taxon>Tracheophyta</taxon>
        <taxon>Spermatophyta</taxon>
        <taxon>Magnoliopsida</taxon>
        <taxon>Liliopsida</taxon>
        <taxon>Zingiberales</taxon>
        <taxon>Musaceae</taxon>
        <taxon>Musa</taxon>
    </lineage>
</organism>
<proteinExistence type="predicted"/>
<protein>
    <submittedName>
        <fullName evidence="2">Uncharacterized protein</fullName>
    </submittedName>
</protein>
<evidence type="ECO:0000256" key="1">
    <source>
        <dbReference type="SAM" id="MobiDB-lite"/>
    </source>
</evidence>
<dbReference type="AlphaFoldDB" id="A0A804KZ98"/>
<dbReference type="EnsemblPlants" id="Ma10_t22810.1">
    <property type="protein sequence ID" value="Ma10_p22810.1"/>
    <property type="gene ID" value="Ma10_g22810"/>
</dbReference>
<dbReference type="Proteomes" id="UP000012960">
    <property type="component" value="Unplaced"/>
</dbReference>
<dbReference type="InParanoid" id="A0A804KZ98"/>
<dbReference type="Gramene" id="Ma10_t22810.1">
    <property type="protein sequence ID" value="Ma10_p22810.1"/>
    <property type="gene ID" value="Ma10_g22810"/>
</dbReference>
<sequence>MRMPLPKKAMSNDISSSFSRYDCTM</sequence>
<reference evidence="2" key="1">
    <citation type="submission" date="2021-05" db="UniProtKB">
        <authorList>
            <consortium name="EnsemblPlants"/>
        </authorList>
    </citation>
    <scope>IDENTIFICATION</scope>
    <source>
        <strain evidence="2">subsp. malaccensis</strain>
    </source>
</reference>
<evidence type="ECO:0000313" key="2">
    <source>
        <dbReference type="EnsemblPlants" id="Ma10_p22810.1"/>
    </source>
</evidence>